<dbReference type="GO" id="GO:0005737">
    <property type="term" value="C:cytoplasm"/>
    <property type="evidence" value="ECO:0007669"/>
    <property type="project" value="TreeGrafter"/>
</dbReference>
<dbReference type="UniPathway" id="UPA00077">
    <property type="reaction ID" value="UER00154"/>
</dbReference>
<comment type="similarity">
    <text evidence="3 6">Belongs to the DHNA family.</text>
</comment>
<comment type="caution">
    <text evidence="8">The sequence shown here is derived from an EMBL/GenBank/DDBJ whole genome shotgun (WGS) entry which is preliminary data.</text>
</comment>
<comment type="pathway">
    <text evidence="2 6">Cofactor biosynthesis; tetrahydrofolate biosynthesis; 2-amino-4-hydroxy-6-hydroxymethyl-7,8-dihydropteridine diphosphate from 7,8-dihydroneopterin triphosphate: step 3/4.</text>
</comment>
<evidence type="ECO:0000256" key="5">
    <source>
        <dbReference type="ARBA" id="ARBA00023239"/>
    </source>
</evidence>
<feature type="domain" description="Dihydroneopterin aldolase/epimerase" evidence="7">
    <location>
        <begin position="5"/>
        <end position="117"/>
    </location>
</feature>
<dbReference type="GO" id="GO:0004150">
    <property type="term" value="F:dihydroneopterin aldolase activity"/>
    <property type="evidence" value="ECO:0007669"/>
    <property type="project" value="UniProtKB-UniRule"/>
</dbReference>
<evidence type="ECO:0000313" key="8">
    <source>
        <dbReference type="EMBL" id="ETK02325.1"/>
    </source>
</evidence>
<dbReference type="AlphaFoldDB" id="W2C596"/>
<evidence type="ECO:0000256" key="4">
    <source>
        <dbReference type="ARBA" id="ARBA00022909"/>
    </source>
</evidence>
<dbReference type="InterPro" id="IPR043133">
    <property type="entry name" value="GTP-CH-I_C/QueF"/>
</dbReference>
<dbReference type="NCBIfam" id="TIGR00525">
    <property type="entry name" value="folB"/>
    <property type="match status" value="1"/>
</dbReference>
<dbReference type="InterPro" id="IPR006156">
    <property type="entry name" value="Dihydroneopterin_aldolase"/>
</dbReference>
<evidence type="ECO:0000259" key="7">
    <source>
        <dbReference type="SMART" id="SM00905"/>
    </source>
</evidence>
<keyword evidence="4 6" id="KW-0289">Folate biosynthesis</keyword>
<dbReference type="SMART" id="SM00905">
    <property type="entry name" value="FolB"/>
    <property type="match status" value="1"/>
</dbReference>
<dbReference type="PANTHER" id="PTHR42844:SF1">
    <property type="entry name" value="DIHYDRONEOPTERIN ALDOLASE 1-RELATED"/>
    <property type="match status" value="1"/>
</dbReference>
<evidence type="ECO:0000256" key="3">
    <source>
        <dbReference type="ARBA" id="ARBA00005708"/>
    </source>
</evidence>
<evidence type="ECO:0000256" key="2">
    <source>
        <dbReference type="ARBA" id="ARBA00005013"/>
    </source>
</evidence>
<evidence type="ECO:0000256" key="6">
    <source>
        <dbReference type="RuleBase" id="RU362079"/>
    </source>
</evidence>
<dbReference type="Gene3D" id="3.30.1130.10">
    <property type="match status" value="1"/>
</dbReference>
<dbReference type="InterPro" id="IPR006157">
    <property type="entry name" value="FolB_dom"/>
</dbReference>
<evidence type="ECO:0000256" key="1">
    <source>
        <dbReference type="ARBA" id="ARBA00001353"/>
    </source>
</evidence>
<sequence>MNGKIALCGMKFYAHHGVFEQETVIGGYYTVDVAFALPTLASTETDELSDTVNYTEIYDRVQAEMARPSRLIEHVAGRIHRALHAYRSDLTELRVTVTKHHPPLGGEVRDATVTLED</sequence>
<dbReference type="Proteomes" id="UP000018837">
    <property type="component" value="Unassembled WGS sequence"/>
</dbReference>
<evidence type="ECO:0000313" key="9">
    <source>
        <dbReference type="Proteomes" id="UP000018837"/>
    </source>
</evidence>
<protein>
    <recommendedName>
        <fullName evidence="6">7,8-dihydroneopterin aldolase</fullName>
        <ecNumber evidence="6">4.1.2.25</ecNumber>
    </recommendedName>
</protein>
<proteinExistence type="inferred from homology"/>
<dbReference type="Pfam" id="PF02152">
    <property type="entry name" value="FolB"/>
    <property type="match status" value="1"/>
</dbReference>
<comment type="catalytic activity">
    <reaction evidence="1 6">
        <text>7,8-dihydroneopterin = 6-hydroxymethyl-7,8-dihydropterin + glycolaldehyde</text>
        <dbReference type="Rhea" id="RHEA:10540"/>
        <dbReference type="ChEBI" id="CHEBI:17001"/>
        <dbReference type="ChEBI" id="CHEBI:17071"/>
        <dbReference type="ChEBI" id="CHEBI:44841"/>
        <dbReference type="EC" id="4.1.2.25"/>
    </reaction>
</comment>
<gene>
    <name evidence="8" type="ORF">N425_04970</name>
</gene>
<dbReference type="GO" id="GO:0046656">
    <property type="term" value="P:folic acid biosynthetic process"/>
    <property type="evidence" value="ECO:0007669"/>
    <property type="project" value="UniProtKB-UniRule"/>
</dbReference>
<dbReference type="PANTHER" id="PTHR42844">
    <property type="entry name" value="DIHYDRONEOPTERIN ALDOLASE 1-RELATED"/>
    <property type="match status" value="1"/>
</dbReference>
<dbReference type="PATRIC" id="fig|1411148.3.peg.709"/>
<dbReference type="EC" id="4.1.2.25" evidence="6"/>
<organism evidence="8 9">
    <name type="scientific">Tannerella sp. oral taxon BU063 isolate Cell 2</name>
    <dbReference type="NCBI Taxonomy" id="1411148"/>
    <lineage>
        <taxon>Bacteria</taxon>
        <taxon>Pseudomonadati</taxon>
        <taxon>Bacteroidota</taxon>
        <taxon>Bacteroidia</taxon>
        <taxon>Bacteroidales</taxon>
        <taxon>Tannerellaceae</taxon>
        <taxon>Tannerella</taxon>
    </lineage>
</organism>
<dbReference type="EMBL" id="AYUF01000367">
    <property type="protein sequence ID" value="ETK02325.1"/>
    <property type="molecule type" value="Genomic_DNA"/>
</dbReference>
<reference evidence="8 9" key="1">
    <citation type="submission" date="2013-11" db="EMBL/GenBank/DDBJ databases">
        <title>Single cell genomics of uncultured Tannerella BU063 (oral taxon 286).</title>
        <authorList>
            <person name="Beall C.J."/>
            <person name="Campbell A.G."/>
            <person name="Griffen A.L."/>
            <person name="Podar M."/>
            <person name="Leys E.J."/>
        </authorList>
    </citation>
    <scope>NUCLEOTIDE SEQUENCE [LARGE SCALE GENOMIC DNA]</scope>
    <source>
        <strain evidence="8">Cell 2</strain>
    </source>
</reference>
<keyword evidence="5 6" id="KW-0456">Lyase</keyword>
<dbReference type="NCBIfam" id="TIGR00526">
    <property type="entry name" value="folB_dom"/>
    <property type="match status" value="1"/>
</dbReference>
<dbReference type="GO" id="GO:0046654">
    <property type="term" value="P:tetrahydrofolate biosynthetic process"/>
    <property type="evidence" value="ECO:0007669"/>
    <property type="project" value="UniProtKB-UniRule"/>
</dbReference>
<comment type="function">
    <text evidence="6">Catalyzes the conversion of 7,8-dihydroneopterin to 6-hydroxymethyl-7,8-dihydropterin.</text>
</comment>
<dbReference type="SUPFAM" id="SSF55620">
    <property type="entry name" value="Tetrahydrobiopterin biosynthesis enzymes-like"/>
    <property type="match status" value="1"/>
</dbReference>
<name>W2C596_9BACT</name>
<accession>W2C596</accession>